<evidence type="ECO:0000313" key="1">
    <source>
        <dbReference type="EMBL" id="KKM22903.1"/>
    </source>
</evidence>
<accession>A0A0F9KL55</accession>
<proteinExistence type="predicted"/>
<dbReference type="AlphaFoldDB" id="A0A0F9KL55"/>
<sequence length="81" mass="8983">MCADPLVMVAILIATGTLTNTPFRLQRSTISYDGRFMSVEENSESNTRVLVPVSGINKNHVQKVKNLVERMLLAAFTITTE</sequence>
<name>A0A0F9KL55_9ZZZZ</name>
<comment type="caution">
    <text evidence="1">The sequence shown here is derived from an EMBL/GenBank/DDBJ whole genome shotgun (WGS) entry which is preliminary data.</text>
</comment>
<protein>
    <submittedName>
        <fullName evidence="1">Uncharacterized protein</fullName>
    </submittedName>
</protein>
<dbReference type="EMBL" id="LAZR01013234">
    <property type="protein sequence ID" value="KKM22903.1"/>
    <property type="molecule type" value="Genomic_DNA"/>
</dbReference>
<organism evidence="1">
    <name type="scientific">marine sediment metagenome</name>
    <dbReference type="NCBI Taxonomy" id="412755"/>
    <lineage>
        <taxon>unclassified sequences</taxon>
        <taxon>metagenomes</taxon>
        <taxon>ecological metagenomes</taxon>
    </lineage>
</organism>
<reference evidence="1" key="1">
    <citation type="journal article" date="2015" name="Nature">
        <title>Complex archaea that bridge the gap between prokaryotes and eukaryotes.</title>
        <authorList>
            <person name="Spang A."/>
            <person name="Saw J.H."/>
            <person name="Jorgensen S.L."/>
            <person name="Zaremba-Niedzwiedzka K."/>
            <person name="Martijn J."/>
            <person name="Lind A.E."/>
            <person name="van Eijk R."/>
            <person name="Schleper C."/>
            <person name="Guy L."/>
            <person name="Ettema T.J."/>
        </authorList>
    </citation>
    <scope>NUCLEOTIDE SEQUENCE</scope>
</reference>
<gene>
    <name evidence="1" type="ORF">LCGC14_1620580</name>
</gene>